<name>A0A5B7FI21_PORTR</name>
<keyword evidence="2" id="KW-1185">Reference proteome</keyword>
<dbReference type="Proteomes" id="UP000324222">
    <property type="component" value="Unassembled WGS sequence"/>
</dbReference>
<gene>
    <name evidence="1" type="ORF">E2C01_041001</name>
</gene>
<organism evidence="1 2">
    <name type="scientific">Portunus trituberculatus</name>
    <name type="common">Swimming crab</name>
    <name type="synonym">Neptunus trituberculatus</name>
    <dbReference type="NCBI Taxonomy" id="210409"/>
    <lineage>
        <taxon>Eukaryota</taxon>
        <taxon>Metazoa</taxon>
        <taxon>Ecdysozoa</taxon>
        <taxon>Arthropoda</taxon>
        <taxon>Crustacea</taxon>
        <taxon>Multicrustacea</taxon>
        <taxon>Malacostraca</taxon>
        <taxon>Eumalacostraca</taxon>
        <taxon>Eucarida</taxon>
        <taxon>Decapoda</taxon>
        <taxon>Pleocyemata</taxon>
        <taxon>Brachyura</taxon>
        <taxon>Eubrachyura</taxon>
        <taxon>Portunoidea</taxon>
        <taxon>Portunidae</taxon>
        <taxon>Portuninae</taxon>
        <taxon>Portunus</taxon>
    </lineage>
</organism>
<dbReference type="EMBL" id="VSRR010007642">
    <property type="protein sequence ID" value="MPC47260.1"/>
    <property type="molecule type" value="Genomic_DNA"/>
</dbReference>
<protein>
    <submittedName>
        <fullName evidence="1">Uncharacterized protein</fullName>
    </submittedName>
</protein>
<accession>A0A5B7FI21</accession>
<proteinExistence type="predicted"/>
<sequence>MFATTVTARSALKATGSFRIPCFNAEILSSQNIAEFDRDYIPNILTRTSEEATLDACQALTS</sequence>
<evidence type="ECO:0000313" key="1">
    <source>
        <dbReference type="EMBL" id="MPC47260.1"/>
    </source>
</evidence>
<evidence type="ECO:0000313" key="2">
    <source>
        <dbReference type="Proteomes" id="UP000324222"/>
    </source>
</evidence>
<comment type="caution">
    <text evidence="1">The sequence shown here is derived from an EMBL/GenBank/DDBJ whole genome shotgun (WGS) entry which is preliminary data.</text>
</comment>
<dbReference type="AlphaFoldDB" id="A0A5B7FI21"/>
<reference evidence="1 2" key="1">
    <citation type="submission" date="2019-05" db="EMBL/GenBank/DDBJ databases">
        <title>Another draft genome of Portunus trituberculatus and its Hox gene families provides insights of decapod evolution.</title>
        <authorList>
            <person name="Jeong J.-H."/>
            <person name="Song I."/>
            <person name="Kim S."/>
            <person name="Choi T."/>
            <person name="Kim D."/>
            <person name="Ryu S."/>
            <person name="Kim W."/>
        </authorList>
    </citation>
    <scope>NUCLEOTIDE SEQUENCE [LARGE SCALE GENOMIC DNA]</scope>
    <source>
        <tissue evidence="1">Muscle</tissue>
    </source>
</reference>